<dbReference type="EMBL" id="BMRP01000002">
    <property type="protein sequence ID" value="GGU48168.1"/>
    <property type="molecule type" value="Genomic_DNA"/>
</dbReference>
<sequence length="103" mass="11199">MIYLPLPNRPSPPDLEPIRSAIQDALNDADESERPGLRRALDIVDEFISADRSPATEEWARKALAVAGVDPKAKEIKAIQALRAARPGLGMKAATTLVRSLRS</sequence>
<gene>
    <name evidence="1" type="ORF">GCM10010211_10420</name>
</gene>
<keyword evidence="2" id="KW-1185">Reference proteome</keyword>
<name>A0ABQ2UTW3_9ACTN</name>
<evidence type="ECO:0000313" key="2">
    <source>
        <dbReference type="Proteomes" id="UP000654471"/>
    </source>
</evidence>
<proteinExistence type="predicted"/>
<dbReference type="Proteomes" id="UP000654471">
    <property type="component" value="Unassembled WGS sequence"/>
</dbReference>
<evidence type="ECO:0000313" key="1">
    <source>
        <dbReference type="EMBL" id="GGU48168.1"/>
    </source>
</evidence>
<reference evidence="2" key="1">
    <citation type="journal article" date="2019" name="Int. J. Syst. Evol. Microbiol.">
        <title>The Global Catalogue of Microorganisms (GCM) 10K type strain sequencing project: providing services to taxonomists for standard genome sequencing and annotation.</title>
        <authorList>
            <consortium name="The Broad Institute Genomics Platform"/>
            <consortium name="The Broad Institute Genome Sequencing Center for Infectious Disease"/>
            <person name="Wu L."/>
            <person name="Ma J."/>
        </authorList>
    </citation>
    <scope>NUCLEOTIDE SEQUENCE [LARGE SCALE GENOMIC DNA]</scope>
    <source>
        <strain evidence="2">JCM 3399</strain>
    </source>
</reference>
<organism evidence="1 2">
    <name type="scientific">Streptomyces albospinus</name>
    <dbReference type="NCBI Taxonomy" id="285515"/>
    <lineage>
        <taxon>Bacteria</taxon>
        <taxon>Bacillati</taxon>
        <taxon>Actinomycetota</taxon>
        <taxon>Actinomycetes</taxon>
        <taxon>Kitasatosporales</taxon>
        <taxon>Streptomycetaceae</taxon>
        <taxon>Streptomyces</taxon>
    </lineage>
</organism>
<accession>A0ABQ2UTW3</accession>
<protein>
    <submittedName>
        <fullName evidence="1">Uncharacterized protein</fullName>
    </submittedName>
</protein>
<comment type="caution">
    <text evidence="1">The sequence shown here is derived from an EMBL/GenBank/DDBJ whole genome shotgun (WGS) entry which is preliminary data.</text>
</comment>